<reference evidence="1 2" key="1">
    <citation type="submission" date="2014-02" db="EMBL/GenBank/DDBJ databases">
        <title>The small core and large imbalanced accessory genome model reveals a collaborative survival strategy of Sorangium cellulosum strains in nature.</title>
        <authorList>
            <person name="Han K."/>
            <person name="Peng R."/>
            <person name="Blom J."/>
            <person name="Li Y.-Z."/>
        </authorList>
    </citation>
    <scope>NUCLEOTIDE SEQUENCE [LARGE SCALE GENOMIC DNA]</scope>
    <source>
        <strain evidence="1 2">So0157-18</strain>
    </source>
</reference>
<organism evidence="1 2">
    <name type="scientific">Sorangium cellulosum</name>
    <name type="common">Polyangium cellulosum</name>
    <dbReference type="NCBI Taxonomy" id="56"/>
    <lineage>
        <taxon>Bacteria</taxon>
        <taxon>Pseudomonadati</taxon>
        <taxon>Myxococcota</taxon>
        <taxon>Polyangia</taxon>
        <taxon>Polyangiales</taxon>
        <taxon>Polyangiaceae</taxon>
        <taxon>Sorangium</taxon>
    </lineage>
</organism>
<proteinExistence type="predicted"/>
<dbReference type="Proteomes" id="UP000075604">
    <property type="component" value="Unassembled WGS sequence"/>
</dbReference>
<accession>A0A150PK06</accession>
<dbReference type="EMBL" id="JELX01002265">
    <property type="protein sequence ID" value="KYF56011.1"/>
    <property type="molecule type" value="Genomic_DNA"/>
</dbReference>
<dbReference type="Pfam" id="PF01112">
    <property type="entry name" value="Asparaginase_2"/>
    <property type="match status" value="1"/>
</dbReference>
<protein>
    <recommendedName>
        <fullName evidence="3">Asparaginase</fullName>
    </recommendedName>
</protein>
<evidence type="ECO:0000313" key="1">
    <source>
        <dbReference type="EMBL" id="KYF56011.1"/>
    </source>
</evidence>
<dbReference type="InterPro" id="IPR000246">
    <property type="entry name" value="Peptidase_T2"/>
</dbReference>
<dbReference type="SUPFAM" id="SSF56235">
    <property type="entry name" value="N-terminal nucleophile aminohydrolases (Ntn hydrolases)"/>
    <property type="match status" value="1"/>
</dbReference>
<sequence>MSTTGYGEGMIRLATAHSAVERMRAGSSAADAAREIIAHLAARLDVTGGVIAVDRNGRFGLARSTATMSWAAAGDWGEESGV</sequence>
<dbReference type="AlphaFoldDB" id="A0A150PK06"/>
<dbReference type="GO" id="GO:0016787">
    <property type="term" value="F:hydrolase activity"/>
    <property type="evidence" value="ECO:0007669"/>
    <property type="project" value="InterPro"/>
</dbReference>
<gene>
    <name evidence="1" type="ORF">BE04_35325</name>
</gene>
<dbReference type="Gene3D" id="3.60.20.30">
    <property type="entry name" value="(Glycosyl)asparaginase"/>
    <property type="match status" value="1"/>
</dbReference>
<evidence type="ECO:0008006" key="3">
    <source>
        <dbReference type="Google" id="ProtNLM"/>
    </source>
</evidence>
<evidence type="ECO:0000313" key="2">
    <source>
        <dbReference type="Proteomes" id="UP000075604"/>
    </source>
</evidence>
<comment type="caution">
    <text evidence="1">The sequence shown here is derived from an EMBL/GenBank/DDBJ whole genome shotgun (WGS) entry which is preliminary data.</text>
</comment>
<name>A0A150PK06_SORCE</name>
<dbReference type="InterPro" id="IPR029055">
    <property type="entry name" value="Ntn_hydrolases_N"/>
</dbReference>